<dbReference type="Pfam" id="PF07969">
    <property type="entry name" value="Amidohydro_3"/>
    <property type="match status" value="1"/>
</dbReference>
<sequence length="551" mass="61483">MEPEKVFINANILTLDENNNIAGSIAVSGDKIIQIFKGKNPDIATMNLPSEPEIIDLGGRTVIPGFIDTHNHILAYAQLLDFVNCSSPLNRKIEDILQAIKAKVDLTKEGEWVQGFGYDDTMLEEKRHLTREELDRFAPNHPVAIAHISGHLAVVNSKALSLAGLEDNVEDPDAGYYGRDENGKLNGVLFESAAMQPVMNVLPVASKEQMIAQLGRAAKHYLAQGITTNTDAAVGMLGDPEKEIQVHTEAARQGINPMRSRLMIMHNLLQKGMRFEDYTAEELDKELIDKSNENVRLDSAKLFQDGSIQAFTAALREPYYSGSKEKGKIFQKQDAFNKEVLNLHERGFRIAVHGNGDRAIESILDAYAHAIKEAPRKEHKHRIEHVQTAMTKDIKRMEELGVAGSFFINHVYYWGERHAKIFLGPDRASRMNPLAEAVEHNLLFTLHSDCPVTPISPLFSIWAAVNRCTTEGNILGPEQRIDVITALKSMTLYGARLNFDEDNSGSIEVGKRADFVLLDKDPTVIDPIKIKDISVEETWIGGNQVYKQEID</sequence>
<dbReference type="RefSeq" id="WP_071649379.1">
    <property type="nucleotide sequence ID" value="NZ_CP017962.1"/>
</dbReference>
<dbReference type="GO" id="GO:0016810">
    <property type="term" value="F:hydrolase activity, acting on carbon-nitrogen (but not peptide) bonds"/>
    <property type="evidence" value="ECO:0007669"/>
    <property type="project" value="InterPro"/>
</dbReference>
<reference evidence="2 3" key="1">
    <citation type="submission" date="2016-11" db="EMBL/GenBank/DDBJ databases">
        <title>Complete genome sequencing of Virgibacillus halodenitrificans PDB-F2.</title>
        <authorList>
            <person name="Sun Z."/>
            <person name="Zhou Y."/>
            <person name="Li H."/>
        </authorList>
    </citation>
    <scope>NUCLEOTIDE SEQUENCE [LARGE SCALE GENOMIC DNA]</scope>
    <source>
        <strain evidence="2 3">PDB-F2</strain>
    </source>
</reference>
<dbReference type="Gene3D" id="2.30.40.10">
    <property type="entry name" value="Urease, subunit C, domain 1"/>
    <property type="match status" value="1"/>
</dbReference>
<dbReference type="Gene3D" id="3.20.20.140">
    <property type="entry name" value="Metal-dependent hydrolases"/>
    <property type="match status" value="1"/>
</dbReference>
<dbReference type="CDD" id="cd01300">
    <property type="entry name" value="YtcJ_like"/>
    <property type="match status" value="1"/>
</dbReference>
<dbReference type="InterPro" id="IPR011059">
    <property type="entry name" value="Metal-dep_hydrolase_composite"/>
</dbReference>
<dbReference type="InterPro" id="IPR013108">
    <property type="entry name" value="Amidohydro_3"/>
</dbReference>
<gene>
    <name evidence="2" type="ORF">BME96_14175</name>
</gene>
<dbReference type="Proteomes" id="UP000182945">
    <property type="component" value="Chromosome"/>
</dbReference>
<organism evidence="2 3">
    <name type="scientific">Virgibacillus halodenitrificans</name>
    <name type="common">Bacillus halodenitrificans</name>
    <dbReference type="NCBI Taxonomy" id="1482"/>
    <lineage>
        <taxon>Bacteria</taxon>
        <taxon>Bacillati</taxon>
        <taxon>Bacillota</taxon>
        <taxon>Bacilli</taxon>
        <taxon>Bacillales</taxon>
        <taxon>Bacillaceae</taxon>
        <taxon>Virgibacillus</taxon>
    </lineage>
</organism>
<dbReference type="SUPFAM" id="SSF51338">
    <property type="entry name" value="Composite domain of metallo-dependent hydrolases"/>
    <property type="match status" value="1"/>
</dbReference>
<proteinExistence type="predicted"/>
<feature type="domain" description="Amidohydrolase 3" evidence="1">
    <location>
        <begin position="53"/>
        <end position="546"/>
    </location>
</feature>
<dbReference type="EMBL" id="CP017962">
    <property type="protein sequence ID" value="APC49270.1"/>
    <property type="molecule type" value="Genomic_DNA"/>
</dbReference>
<dbReference type="InterPro" id="IPR032466">
    <property type="entry name" value="Metal_Hydrolase"/>
</dbReference>
<accession>A0AAC9NLP9</accession>
<dbReference type="Gene3D" id="3.10.310.70">
    <property type="match status" value="1"/>
</dbReference>
<evidence type="ECO:0000313" key="3">
    <source>
        <dbReference type="Proteomes" id="UP000182945"/>
    </source>
</evidence>
<dbReference type="InterPro" id="IPR033932">
    <property type="entry name" value="YtcJ-like"/>
</dbReference>
<name>A0AAC9NLP9_VIRHA</name>
<evidence type="ECO:0000259" key="1">
    <source>
        <dbReference type="Pfam" id="PF07969"/>
    </source>
</evidence>
<dbReference type="PANTHER" id="PTHR22642:SF2">
    <property type="entry name" value="PROTEIN LONG AFTER FAR-RED 3"/>
    <property type="match status" value="1"/>
</dbReference>
<dbReference type="SUPFAM" id="SSF51556">
    <property type="entry name" value="Metallo-dependent hydrolases"/>
    <property type="match status" value="1"/>
</dbReference>
<evidence type="ECO:0000313" key="2">
    <source>
        <dbReference type="EMBL" id="APC49270.1"/>
    </source>
</evidence>
<protein>
    <recommendedName>
        <fullName evidence="1">Amidohydrolase 3 domain-containing protein</fullName>
    </recommendedName>
</protein>
<dbReference type="KEGG" id="vhl:BME96_14175"/>
<dbReference type="PANTHER" id="PTHR22642">
    <property type="entry name" value="IMIDAZOLONEPROPIONASE"/>
    <property type="match status" value="1"/>
</dbReference>
<dbReference type="GeneID" id="71515556"/>
<dbReference type="AlphaFoldDB" id="A0AAC9NLP9"/>